<dbReference type="Pfam" id="PF23247">
    <property type="entry name" value="LRR_RPS2"/>
    <property type="match status" value="10"/>
</dbReference>
<dbReference type="PANTHER" id="PTHR33463">
    <property type="entry name" value="NB-ARC DOMAIN-CONTAINING PROTEIN-RELATED"/>
    <property type="match status" value="1"/>
</dbReference>
<dbReference type="SUPFAM" id="SSF52058">
    <property type="entry name" value="L domain-like"/>
    <property type="match status" value="3"/>
</dbReference>
<feature type="domain" description="AAA+ ATPase" evidence="6">
    <location>
        <begin position="176"/>
        <end position="283"/>
    </location>
</feature>
<dbReference type="InterPro" id="IPR012337">
    <property type="entry name" value="RNaseH-like_sf"/>
</dbReference>
<evidence type="ECO:0000256" key="5">
    <source>
        <dbReference type="SAM" id="Coils"/>
    </source>
</evidence>
<evidence type="ECO:0000256" key="2">
    <source>
        <dbReference type="ARBA" id="ARBA00022741"/>
    </source>
</evidence>
<dbReference type="InterPro" id="IPR057135">
    <property type="entry name" value="At4g27190-like_LRR"/>
</dbReference>
<keyword evidence="2" id="KW-0547">Nucleotide-binding</keyword>
<dbReference type="Pfam" id="PF13456">
    <property type="entry name" value="RVT_3"/>
    <property type="match status" value="1"/>
</dbReference>
<evidence type="ECO:0000313" key="7">
    <source>
        <dbReference type="EMBL" id="KAK8514671.1"/>
    </source>
</evidence>
<keyword evidence="3" id="KW-0611">Plant defense</keyword>
<dbReference type="InterPro" id="IPR036397">
    <property type="entry name" value="RNaseH_sf"/>
</dbReference>
<reference evidence="7 8" key="1">
    <citation type="journal article" date="2024" name="G3 (Bethesda)">
        <title>Genome assembly of Hibiscus sabdariffa L. provides insights into metabolisms of medicinal natural products.</title>
        <authorList>
            <person name="Kim T."/>
        </authorList>
    </citation>
    <scope>NUCLEOTIDE SEQUENCE [LARGE SCALE GENOMIC DNA]</scope>
    <source>
        <strain evidence="7">TK-2024</strain>
        <tissue evidence="7">Old leaves</tissue>
    </source>
</reference>
<sequence>MEISTGGVINVVTSVAGFVFQKINGGFSYVRNYRKAILDFENKVETLKDKRDRVLLDVDAAEKNCESIYSDVRTWLIKADDLIDLKHNEVKSLEDKANCKCLVGLCPNFKARYVLCKRAKEEATAVDELLRSGGFDRVSYPGVPPPIVDLVPKDFEDFDSRKLSFNYIMEAVKDPNVNIVGVHGMPGVGKTTLVKEVMRQVKEDKEQSVSGRASRLCQRMKKEKKILVVLDDVWARLDLMEVGIPLGDKHRGCTALLTSRNLRVLSKDMDAKKCFPIGVLEDEEAWAFFKTMARGGVESPELLPIATKVAKKCGGLPIAIKTLAMSLRDEPLFEWEDSLCQLNRPSSSNFRGVPRDAYSAIEVSYDRLPSEEHKQTFLLCSLIGHDASLDELLVCSIGLGLFHGVNTTEETRKRLLTVVSHLKASCLLIDSYRDHLFDMHDLICDVAVSIASKGNHAFVLKHGDVLNDWPDDETMKGCSKISLSYANIRKLPDQLKCSKLTLFSMHSKDPLVKIPTNFFKEMENLKVLILSGMRFPSLPSSISLLANLRTLCLLCCVLGDISIAGELKNLEVLCLVGSDIESLPEEIGQLKELYMCFTVVEWGAEGHSSLAELEALSCLTALEVQIPNYNIIPKDIFEKLQRYIIVIGEAGHWYWDWDWDWDWVDEYSRTLKLNLQTSISCLNYGIKILLKKAENLYIDEVKGVEILSSDESKYYFQQLKNLHIENGAMIQYILKDNDAVLRNEFLQLKSLTLKGLPNLISFCSGYKGSASISPQPQETTLFNQKTLFPKLEKLKLSSINIERIWVPQAICSVQNLTSLVIEGCANLERVLSDSMTEYLQQLKCLEISECKSIREIISMKEESQNRALPICFPRLNSLKLKDLEKLIGFCHEGYTVEFPALTNIEIENCPELKGFMHKSLSRDIPTDGALFIKMVAFPNLRKIKISHLRNVKSIWHNHLHADSFSNLKELEVNYCNVLLNIFPLFLLKVFQKLEILTITDCASLQEVFQLRVQGLDIEKTNVVSSRLREVNLIRLPKLKHVWSKAKNLQQLESLTVYECGVKKIVSKYVEGVEEEILFEFNRLSYLELWNLPDLKCFYPGTHKTIWPTLKELTAYRCWKINIFEHPEYQFPKPLFIMEQVIPQLEHVSFNCGDIAMISDRQFQADLFCNIKHLRITSAFNNLEFISICFLKRFYNLENLEVMGCNFKELSPYKGDAGEDKDMVTTLPKLKKLKLDYVSNTRLMWTQEGHISTSLEILAIWKCHSLINLGSYFSTLQNLTILDVWRCKGMRELVTSSKAQSLVCLVTMRIEECEMMREVVASEGDETTYEIIFEKLKCLEFHCLLNLKSFCSGNHTFRFPSLEQVILSQCPKINNFCQGVLSTPKLQKVQLTKTDFKGRWVGDLNATVDQLYKEQVGYRGLKHLKFSEFPELEDVWSRNPQEMLYFKSLEYLEVCDSDKLRCIFNLSVALSLGRLQQLEIKRCNHLEHVIKDVDSDTVAEEAMITDGNKITTVFPNLRSIVLESCSNMTSFYLGSKALECPSLKRIMVAECPNMTTFVSTFSRNGDEEAIIGDETDTFFSDKVTFPNLWEIKISQLRNVKRIWHNQLHADSFSNLGKLEVEHCNALLNIFPFHLQKVFQKLEILTVADCASLEQVFQLQVHASENNVVSSQLREVNLIRLPKLKHVWNMDFSFENLRAVIVSQCWSLKTLFPFSIAKRLLQLESLIVDSCGVEKIVSKIDGGVEHEIQFEFNQLSFLKLWNLPNLICFYPETHKTSWPALKKLTTYSCGKIKIFGHIESQFLKPLFIIKQVIPQLEQVSFDVGDIAMINDHQFDADFFCNIRHLHIISPLGETNVFPFCFLQRFYNLDTLEVGSGHFKELSPSEDDAGEAKEVITMLPKIKKLKLDCVTNTRLLWTQGDHISASLESLEVWQCPSLINLGSYFSTLQNLTTLDVWKCKGITELITSCTAQSLVCLVTMRIRECETMREVVASQGDETADEIVFENLKCLELHCLLSLKSFCSGNHTFKFPSLELVTVIQCPKINNFCQGVLSTPKLQKVQLTKTDFKGRWVGDLNATVDQLYKEQVGYRGLKHLKFSLFPELVDIWSRNPQEMMDLKSVEFLEVCDLDNLICIFNLSVVVSLGRLRQLEIKRCSHLEQVIKEKDSNTDGSKTITIFPNLQSIVLESCSNMTSFYLGSTTLECPSLKEIMVADCPNMTTFVSTFSRKGNEEAIIGDEADTFFSDKVAFPNLEKIVVSHLRNVKRIWYDQLHAGSYSKLKELKVECCDALLNIFPYLELQVFQRLEILTIIDCASLEQVFQLQVHSSENNVVSSQLREVNLICLPKLKHVWNKDPNGSLSFENLQAVRIWECWSLKTLFPFSIAKHLLQLECLIVQNCGVEEIVSKNFEGIDQEIQFEFNQLSFIGLWNLPNLVCFYPGTHRLVWPVLKKLSTYCCGKTEIFGHVESQPQMPLLSIEKGKSILPPVAFGKARTDLKEKFQVHNYTRKPILPMGPKVVRWCPPSFPMLKLNVDGAFRIEDRSGAVGFVVRNSVGLVLGGGACFIREAYSADFVEAQAVIHALRFASSKGFKIVIIECGTLAVASKLKKKLPDFSMLGLFLEEAKQLMNSFEDVQVCYVHRLGNRVAHALASFGFDCNEPFTFGSNYPDFIKELVLSCM</sequence>
<dbReference type="Pfam" id="PF00931">
    <property type="entry name" value="NB-ARC"/>
    <property type="match status" value="2"/>
</dbReference>
<comment type="similarity">
    <text evidence="1">Belongs to the disease resistance NB-LRR family.</text>
</comment>
<evidence type="ECO:0000256" key="1">
    <source>
        <dbReference type="ARBA" id="ARBA00008894"/>
    </source>
</evidence>
<dbReference type="InterPro" id="IPR002156">
    <property type="entry name" value="RNaseH_domain"/>
</dbReference>
<name>A0ABR2C5H3_9ROSI</name>
<protein>
    <recommendedName>
        <fullName evidence="6">AAA+ ATPase domain-containing protein</fullName>
    </recommendedName>
</protein>
<dbReference type="InterPro" id="IPR032675">
    <property type="entry name" value="LRR_dom_sf"/>
</dbReference>
<dbReference type="InterPro" id="IPR003593">
    <property type="entry name" value="AAA+_ATPase"/>
</dbReference>
<dbReference type="SUPFAM" id="SSF53098">
    <property type="entry name" value="Ribonuclease H-like"/>
    <property type="match status" value="1"/>
</dbReference>
<dbReference type="InterPro" id="IPR027417">
    <property type="entry name" value="P-loop_NTPase"/>
</dbReference>
<dbReference type="PANTHER" id="PTHR33463:SF192">
    <property type="entry name" value="DISEASE RESISTANCE PROTEIN RPS2-LIKE"/>
    <property type="match status" value="1"/>
</dbReference>
<evidence type="ECO:0000256" key="3">
    <source>
        <dbReference type="ARBA" id="ARBA00022821"/>
    </source>
</evidence>
<comment type="caution">
    <text evidence="7">The sequence shown here is derived from an EMBL/GenBank/DDBJ whole genome shotgun (WGS) entry which is preliminary data.</text>
</comment>
<dbReference type="Gene3D" id="3.30.420.10">
    <property type="entry name" value="Ribonuclease H-like superfamily/Ribonuclease H"/>
    <property type="match status" value="1"/>
</dbReference>
<organism evidence="7 8">
    <name type="scientific">Hibiscus sabdariffa</name>
    <name type="common">roselle</name>
    <dbReference type="NCBI Taxonomy" id="183260"/>
    <lineage>
        <taxon>Eukaryota</taxon>
        <taxon>Viridiplantae</taxon>
        <taxon>Streptophyta</taxon>
        <taxon>Embryophyta</taxon>
        <taxon>Tracheophyta</taxon>
        <taxon>Spermatophyta</taxon>
        <taxon>Magnoliopsida</taxon>
        <taxon>eudicotyledons</taxon>
        <taxon>Gunneridae</taxon>
        <taxon>Pentapetalae</taxon>
        <taxon>rosids</taxon>
        <taxon>malvids</taxon>
        <taxon>Malvales</taxon>
        <taxon>Malvaceae</taxon>
        <taxon>Malvoideae</taxon>
        <taxon>Hibiscus</taxon>
    </lineage>
</organism>
<evidence type="ECO:0000313" key="8">
    <source>
        <dbReference type="Proteomes" id="UP001472677"/>
    </source>
</evidence>
<dbReference type="Proteomes" id="UP001472677">
    <property type="component" value="Unassembled WGS sequence"/>
</dbReference>
<dbReference type="Gene3D" id="1.10.8.430">
    <property type="entry name" value="Helical domain of apoptotic protease-activating factors"/>
    <property type="match status" value="1"/>
</dbReference>
<dbReference type="SMART" id="SM00367">
    <property type="entry name" value="LRR_CC"/>
    <property type="match status" value="9"/>
</dbReference>
<dbReference type="InterPro" id="IPR006553">
    <property type="entry name" value="Leu-rich_rpt_Cys-con_subtyp"/>
</dbReference>
<evidence type="ECO:0000256" key="4">
    <source>
        <dbReference type="ARBA" id="ARBA00022840"/>
    </source>
</evidence>
<gene>
    <name evidence="7" type="ORF">V6N12_057568</name>
</gene>
<dbReference type="SMART" id="SM00382">
    <property type="entry name" value="AAA"/>
    <property type="match status" value="1"/>
</dbReference>
<dbReference type="InterPro" id="IPR042197">
    <property type="entry name" value="Apaf_helical"/>
</dbReference>
<dbReference type="SUPFAM" id="SSF52540">
    <property type="entry name" value="P-loop containing nucleoside triphosphate hydrolases"/>
    <property type="match status" value="1"/>
</dbReference>
<keyword evidence="5" id="KW-0175">Coiled coil</keyword>
<feature type="coiled-coil region" evidence="5">
    <location>
        <begin position="30"/>
        <end position="64"/>
    </location>
</feature>
<keyword evidence="4" id="KW-0067">ATP-binding</keyword>
<dbReference type="PRINTS" id="PR00364">
    <property type="entry name" value="DISEASERSIST"/>
</dbReference>
<keyword evidence="8" id="KW-1185">Reference proteome</keyword>
<dbReference type="InterPro" id="IPR002182">
    <property type="entry name" value="NB-ARC"/>
</dbReference>
<dbReference type="EMBL" id="JBBPBM010000066">
    <property type="protein sequence ID" value="KAK8514671.1"/>
    <property type="molecule type" value="Genomic_DNA"/>
</dbReference>
<evidence type="ECO:0000259" key="6">
    <source>
        <dbReference type="SMART" id="SM00382"/>
    </source>
</evidence>
<accession>A0ABR2C5H3</accession>
<dbReference type="Gene3D" id="3.80.10.10">
    <property type="entry name" value="Ribonuclease Inhibitor"/>
    <property type="match status" value="9"/>
</dbReference>
<dbReference type="InterPro" id="IPR044730">
    <property type="entry name" value="RNase_H-like_dom_plant"/>
</dbReference>
<dbReference type="SUPFAM" id="SSF52047">
    <property type="entry name" value="RNI-like"/>
    <property type="match status" value="2"/>
</dbReference>
<proteinExistence type="inferred from homology"/>
<dbReference type="CDD" id="cd06222">
    <property type="entry name" value="RNase_H_like"/>
    <property type="match status" value="1"/>
</dbReference>
<dbReference type="InterPro" id="IPR050905">
    <property type="entry name" value="Plant_NBS-LRR"/>
</dbReference>
<dbReference type="Gene3D" id="3.40.50.300">
    <property type="entry name" value="P-loop containing nucleotide triphosphate hydrolases"/>
    <property type="match status" value="2"/>
</dbReference>